<sequence length="139" mass="15059">MNAALLRYRVMATVVGVLLVVLILIGVPLANFDGTAMWTIFPSTPLIWPDGSTAHAVGEAITTYLGIAHGWLYMLFLVTAFLLSRKARWDIPFTLVTLLCGTIPLVSFWAERRATRRVRAQMAGSGTNGGPGATVPSDR</sequence>
<proteinExistence type="predicted"/>
<evidence type="ECO:0000256" key="5">
    <source>
        <dbReference type="ARBA" id="ARBA00023136"/>
    </source>
</evidence>
<dbReference type="Proteomes" id="UP000515947">
    <property type="component" value="Chromosome"/>
</dbReference>
<evidence type="ECO:0000256" key="2">
    <source>
        <dbReference type="ARBA" id="ARBA00022475"/>
    </source>
</evidence>
<keyword evidence="3 7" id="KW-0812">Transmembrane</keyword>
<feature type="region of interest" description="Disordered" evidence="6">
    <location>
        <begin position="120"/>
        <end position="139"/>
    </location>
</feature>
<accession>A0A7G9RFT2</accession>
<gene>
    <name evidence="9" type="ORF">H9L09_09155</name>
</gene>
<evidence type="ECO:0000313" key="10">
    <source>
        <dbReference type="Proteomes" id="UP000515947"/>
    </source>
</evidence>
<evidence type="ECO:0000259" key="8">
    <source>
        <dbReference type="Pfam" id="PF12823"/>
    </source>
</evidence>
<comment type="subcellular location">
    <subcellularLocation>
        <location evidence="1">Cell membrane</location>
        <topology evidence="1">Multi-pass membrane protein</topology>
    </subcellularLocation>
</comment>
<dbReference type="Pfam" id="PF12823">
    <property type="entry name" value="DUF3817"/>
    <property type="match status" value="1"/>
</dbReference>
<dbReference type="PANTHER" id="PTHR40077:SF2">
    <property type="entry name" value="MEMBRANE PROTEIN"/>
    <property type="match status" value="1"/>
</dbReference>
<dbReference type="NCBIfam" id="TIGR03954">
    <property type="entry name" value="integ_memb_HG"/>
    <property type="match status" value="1"/>
</dbReference>
<evidence type="ECO:0000313" key="9">
    <source>
        <dbReference type="EMBL" id="QNN54457.1"/>
    </source>
</evidence>
<protein>
    <submittedName>
        <fullName evidence="9">DUF3817 domain-containing protein</fullName>
    </submittedName>
</protein>
<keyword evidence="5 7" id="KW-0472">Membrane</keyword>
<dbReference type="GO" id="GO:0005886">
    <property type="term" value="C:plasma membrane"/>
    <property type="evidence" value="ECO:0007669"/>
    <property type="project" value="UniProtKB-SubCell"/>
</dbReference>
<feature type="transmembrane region" description="Helical" evidence="7">
    <location>
        <begin position="12"/>
        <end position="41"/>
    </location>
</feature>
<organism evidence="9 10">
    <name type="scientific">Nocardioides mesophilus</name>
    <dbReference type="NCBI Taxonomy" id="433659"/>
    <lineage>
        <taxon>Bacteria</taxon>
        <taxon>Bacillati</taxon>
        <taxon>Actinomycetota</taxon>
        <taxon>Actinomycetes</taxon>
        <taxon>Propionibacteriales</taxon>
        <taxon>Nocardioidaceae</taxon>
        <taxon>Nocardioides</taxon>
    </lineage>
</organism>
<dbReference type="PANTHER" id="PTHR40077">
    <property type="entry name" value="MEMBRANE PROTEIN-RELATED"/>
    <property type="match status" value="1"/>
</dbReference>
<evidence type="ECO:0000256" key="6">
    <source>
        <dbReference type="SAM" id="MobiDB-lite"/>
    </source>
</evidence>
<evidence type="ECO:0000256" key="3">
    <source>
        <dbReference type="ARBA" id="ARBA00022692"/>
    </source>
</evidence>
<evidence type="ECO:0000256" key="1">
    <source>
        <dbReference type="ARBA" id="ARBA00004651"/>
    </source>
</evidence>
<feature type="domain" description="DUF3817" evidence="8">
    <location>
        <begin position="6"/>
        <end position="116"/>
    </location>
</feature>
<evidence type="ECO:0000256" key="7">
    <source>
        <dbReference type="SAM" id="Phobius"/>
    </source>
</evidence>
<keyword evidence="10" id="KW-1185">Reference proteome</keyword>
<dbReference type="EMBL" id="CP060713">
    <property type="protein sequence ID" value="QNN54457.1"/>
    <property type="molecule type" value="Genomic_DNA"/>
</dbReference>
<keyword evidence="2" id="KW-1003">Cell membrane</keyword>
<dbReference type="RefSeq" id="WP_187580297.1">
    <property type="nucleotide sequence ID" value="NZ_CP060713.1"/>
</dbReference>
<keyword evidence="4 7" id="KW-1133">Transmembrane helix</keyword>
<dbReference type="InterPro" id="IPR023845">
    <property type="entry name" value="DUF3817_TM"/>
</dbReference>
<feature type="transmembrane region" description="Helical" evidence="7">
    <location>
        <begin position="61"/>
        <end position="84"/>
    </location>
</feature>
<dbReference type="AlphaFoldDB" id="A0A7G9RFT2"/>
<reference evidence="9 10" key="1">
    <citation type="submission" date="2020-08" db="EMBL/GenBank/DDBJ databases">
        <title>Genome sequence of Nocardioides mesophilus KACC 16243T.</title>
        <authorList>
            <person name="Hyun D.-W."/>
            <person name="Bae J.-W."/>
        </authorList>
    </citation>
    <scope>NUCLEOTIDE SEQUENCE [LARGE SCALE GENOMIC DNA]</scope>
    <source>
        <strain evidence="9 10">KACC 16243</strain>
    </source>
</reference>
<dbReference type="KEGG" id="nmes:H9L09_09155"/>
<feature type="transmembrane region" description="Helical" evidence="7">
    <location>
        <begin position="91"/>
        <end position="110"/>
    </location>
</feature>
<evidence type="ECO:0000256" key="4">
    <source>
        <dbReference type="ARBA" id="ARBA00022989"/>
    </source>
</evidence>
<name>A0A7G9RFT2_9ACTN</name>